<gene>
    <name evidence="1" type="ORF">NPIL_625021</name>
</gene>
<dbReference type="Proteomes" id="UP000887013">
    <property type="component" value="Unassembled WGS sequence"/>
</dbReference>
<organism evidence="1 2">
    <name type="scientific">Nephila pilipes</name>
    <name type="common">Giant wood spider</name>
    <name type="synonym">Nephila maculata</name>
    <dbReference type="NCBI Taxonomy" id="299642"/>
    <lineage>
        <taxon>Eukaryota</taxon>
        <taxon>Metazoa</taxon>
        <taxon>Ecdysozoa</taxon>
        <taxon>Arthropoda</taxon>
        <taxon>Chelicerata</taxon>
        <taxon>Arachnida</taxon>
        <taxon>Araneae</taxon>
        <taxon>Araneomorphae</taxon>
        <taxon>Entelegynae</taxon>
        <taxon>Araneoidea</taxon>
        <taxon>Nephilidae</taxon>
        <taxon>Nephila</taxon>
    </lineage>
</organism>
<proteinExistence type="predicted"/>
<evidence type="ECO:0000313" key="2">
    <source>
        <dbReference type="Proteomes" id="UP000887013"/>
    </source>
</evidence>
<evidence type="ECO:0000313" key="1">
    <source>
        <dbReference type="EMBL" id="GFS65986.1"/>
    </source>
</evidence>
<reference evidence="1" key="1">
    <citation type="submission" date="2020-08" db="EMBL/GenBank/DDBJ databases">
        <title>Multicomponent nature underlies the extraordinary mechanical properties of spider dragline silk.</title>
        <authorList>
            <person name="Kono N."/>
            <person name="Nakamura H."/>
            <person name="Mori M."/>
            <person name="Yoshida Y."/>
            <person name="Ohtoshi R."/>
            <person name="Malay A.D."/>
            <person name="Moran D.A.P."/>
            <person name="Tomita M."/>
            <person name="Numata K."/>
            <person name="Arakawa K."/>
        </authorList>
    </citation>
    <scope>NUCLEOTIDE SEQUENCE</scope>
</reference>
<keyword evidence="2" id="KW-1185">Reference proteome</keyword>
<comment type="caution">
    <text evidence="1">The sequence shown here is derived from an EMBL/GenBank/DDBJ whole genome shotgun (WGS) entry which is preliminary data.</text>
</comment>
<dbReference type="AlphaFoldDB" id="A0A8X6J025"/>
<name>A0A8X6J025_NEPPI</name>
<accession>A0A8X6J025</accession>
<protein>
    <submittedName>
        <fullName evidence="1">Uncharacterized protein</fullName>
    </submittedName>
</protein>
<dbReference type="EMBL" id="BMAW01094538">
    <property type="protein sequence ID" value="GFS65986.1"/>
    <property type="molecule type" value="Genomic_DNA"/>
</dbReference>
<sequence length="100" mass="11296">MWVDSDGIINKEIYLLTTVSTKRTSEPFLRPAMTPSPNYTTCRRMTSHQGIALAIDQPQDLSQEQAISGLPDWTVSISFKELCLEPTINSTEEMKVHQEP</sequence>